<feature type="region of interest" description="Disordered" evidence="1">
    <location>
        <begin position="397"/>
        <end position="477"/>
    </location>
</feature>
<evidence type="ECO:0000256" key="1">
    <source>
        <dbReference type="SAM" id="MobiDB-lite"/>
    </source>
</evidence>
<dbReference type="OrthoDB" id="3526530at2759"/>
<feature type="compositionally biased region" description="Basic and acidic residues" evidence="1">
    <location>
        <begin position="94"/>
        <end position="110"/>
    </location>
</feature>
<evidence type="ECO:0000313" key="3">
    <source>
        <dbReference type="Proteomes" id="UP000008177"/>
    </source>
</evidence>
<feature type="compositionally biased region" description="Polar residues" evidence="1">
    <location>
        <begin position="292"/>
        <end position="304"/>
    </location>
</feature>
<dbReference type="AlphaFoldDB" id="G2YYA5"/>
<dbReference type="InParanoid" id="G2YYA5"/>
<proteinExistence type="predicted"/>
<dbReference type="EMBL" id="FQ790361">
    <property type="protein sequence ID" value="CCD56603.1"/>
    <property type="molecule type" value="Genomic_DNA"/>
</dbReference>
<sequence length="477" mass="53409">MCVDTLITYTACNCKIMIKTICFDHIQHTLKQNDRIPCPKKVHGVYAMRTSPSQCFLKSGCKLEDGRIFRHGSHRTRNYYEFERDPNDPKKRWERWERKNRDKPRQRADSMEANISAGEDRVNLNVEADNNDSHKERGSQIREWQEETKNKRQPRVKVEDKLPKKEQPAPGRKTVNNVLYDMFDPRSDDEISDDDDWKPKPKAEIDPADTVPWSSSNARSFSEPTVASGTNTDENASTSQQSRDDGGSFNDHSVNALKGAENDRPTTPHSRFNFNPPFAGTHTKYMTDKSHSNYGPSSTRTNTAMDLGSPKHKATIAAQSQPLRPNLYRPRYPSMPVDANSSFWAGHLNETSTSRPPPYFPSPSTLAPYNAAADGFYHESSGFAGVGDGSAADGNMGNDFAHGETRGVYGNYTDGESQGRENKKARVGRNSTGKGRFDDHLLDSTENNRGGGMSRDESEKKVVDSINVAGDDVEMSE</sequence>
<accession>G2YYA5</accession>
<gene>
    <name evidence="2" type="ORF">BofuT4_P144110.1</name>
</gene>
<feature type="region of interest" description="Disordered" evidence="1">
    <location>
        <begin position="94"/>
        <end position="332"/>
    </location>
</feature>
<protein>
    <submittedName>
        <fullName evidence="2">Uncharacterized protein</fullName>
    </submittedName>
</protein>
<evidence type="ECO:0000313" key="2">
    <source>
        <dbReference type="EMBL" id="CCD56603.1"/>
    </source>
</evidence>
<feature type="compositionally biased region" description="Polar residues" evidence="1">
    <location>
        <begin position="212"/>
        <end position="241"/>
    </location>
</feature>
<feature type="compositionally biased region" description="Basic and acidic residues" evidence="1">
    <location>
        <begin position="131"/>
        <end position="167"/>
    </location>
</feature>
<feature type="compositionally biased region" description="Low complexity" evidence="1">
    <location>
        <begin position="322"/>
        <end position="332"/>
    </location>
</feature>
<name>G2YYA5_BOTF4</name>
<feature type="compositionally biased region" description="Basic and acidic residues" evidence="1">
    <location>
        <begin position="454"/>
        <end position="463"/>
    </location>
</feature>
<dbReference type="HOGENOM" id="CLU_609696_0_0_1"/>
<dbReference type="Proteomes" id="UP000008177">
    <property type="component" value="Unplaced contigs"/>
</dbReference>
<organism evidence="2 3">
    <name type="scientific">Botryotinia fuckeliana (strain T4)</name>
    <name type="common">Noble rot fungus</name>
    <name type="synonym">Botrytis cinerea</name>
    <dbReference type="NCBI Taxonomy" id="999810"/>
    <lineage>
        <taxon>Eukaryota</taxon>
        <taxon>Fungi</taxon>
        <taxon>Dikarya</taxon>
        <taxon>Ascomycota</taxon>
        <taxon>Pezizomycotina</taxon>
        <taxon>Leotiomycetes</taxon>
        <taxon>Helotiales</taxon>
        <taxon>Sclerotiniaceae</taxon>
        <taxon>Botrytis</taxon>
    </lineage>
</organism>
<reference evidence="3" key="1">
    <citation type="journal article" date="2011" name="PLoS Genet.">
        <title>Genomic analysis of the necrotrophic fungal pathogens Sclerotinia sclerotiorum and Botrytis cinerea.</title>
        <authorList>
            <person name="Amselem J."/>
            <person name="Cuomo C.A."/>
            <person name="van Kan J.A."/>
            <person name="Viaud M."/>
            <person name="Benito E.P."/>
            <person name="Couloux A."/>
            <person name="Coutinho P.M."/>
            <person name="de Vries R.P."/>
            <person name="Dyer P.S."/>
            <person name="Fillinger S."/>
            <person name="Fournier E."/>
            <person name="Gout L."/>
            <person name="Hahn M."/>
            <person name="Kohn L."/>
            <person name="Lapalu N."/>
            <person name="Plummer K.M."/>
            <person name="Pradier J.M."/>
            <person name="Quevillon E."/>
            <person name="Sharon A."/>
            <person name="Simon A."/>
            <person name="ten Have A."/>
            <person name="Tudzynski B."/>
            <person name="Tudzynski P."/>
            <person name="Wincker P."/>
            <person name="Andrew M."/>
            <person name="Anthouard V."/>
            <person name="Beever R.E."/>
            <person name="Beffa R."/>
            <person name="Benoit I."/>
            <person name="Bouzid O."/>
            <person name="Brault B."/>
            <person name="Chen Z."/>
            <person name="Choquer M."/>
            <person name="Collemare J."/>
            <person name="Cotton P."/>
            <person name="Danchin E.G."/>
            <person name="Da Silva C."/>
            <person name="Gautier A."/>
            <person name="Giraud C."/>
            <person name="Giraud T."/>
            <person name="Gonzalez C."/>
            <person name="Grossetete S."/>
            <person name="Guldener U."/>
            <person name="Henrissat B."/>
            <person name="Howlett B.J."/>
            <person name="Kodira C."/>
            <person name="Kretschmer M."/>
            <person name="Lappartient A."/>
            <person name="Leroch M."/>
            <person name="Levis C."/>
            <person name="Mauceli E."/>
            <person name="Neuveglise C."/>
            <person name="Oeser B."/>
            <person name="Pearson M."/>
            <person name="Poulain J."/>
            <person name="Poussereau N."/>
            <person name="Quesneville H."/>
            <person name="Rascle C."/>
            <person name="Schumacher J."/>
            <person name="Segurens B."/>
            <person name="Sexton A."/>
            <person name="Silva E."/>
            <person name="Sirven C."/>
            <person name="Soanes D.M."/>
            <person name="Talbot N.J."/>
            <person name="Templeton M."/>
            <person name="Yandava C."/>
            <person name="Yarden O."/>
            <person name="Zeng Q."/>
            <person name="Rollins J.A."/>
            <person name="Lebrun M.H."/>
            <person name="Dickman M."/>
        </authorList>
    </citation>
    <scope>NUCLEOTIDE SEQUENCE [LARGE SCALE GENOMIC DNA]</scope>
    <source>
        <strain evidence="3">T4</strain>
    </source>
</reference>